<feature type="compositionally biased region" description="Low complexity" evidence="1">
    <location>
        <begin position="150"/>
        <end position="169"/>
    </location>
</feature>
<dbReference type="Proteomes" id="UP000218968">
    <property type="component" value="Chromosome"/>
</dbReference>
<dbReference type="Pfam" id="PF01042">
    <property type="entry name" value="Ribonuc_L-PSP"/>
    <property type="match status" value="1"/>
</dbReference>
<keyword evidence="3" id="KW-1185">Reference proteome</keyword>
<dbReference type="CDD" id="cd00448">
    <property type="entry name" value="YjgF_YER057c_UK114_family"/>
    <property type="match status" value="1"/>
</dbReference>
<proteinExistence type="predicted"/>
<evidence type="ECO:0000313" key="2">
    <source>
        <dbReference type="EMBL" id="ATD67424.1"/>
    </source>
</evidence>
<dbReference type="PANTHER" id="PTHR11803">
    <property type="entry name" value="2-IMINOBUTANOATE/2-IMINOPROPANOATE DEAMINASE RIDA"/>
    <property type="match status" value="1"/>
</dbReference>
<sequence length="180" mass="18619">MTEAIQASAAPRPVGRYPHARRAGGLLFLSGIGPRDPASDSVPGNVFDDRGSVVAHDIAAQTRAVFANVRAVLEASGARWEDLVDVTVYLTDMAGDFAGYNAIWAEYFPDPATAPCRTTLGIDALPTPIAIEMKCIATSGREPMPLARPAGEAGTTGAADDGVSAADAGHPNSPPHAPQE</sequence>
<dbReference type="SUPFAM" id="SSF55298">
    <property type="entry name" value="YjgF-like"/>
    <property type="match status" value="1"/>
</dbReference>
<dbReference type="GO" id="GO:0019239">
    <property type="term" value="F:deaminase activity"/>
    <property type="evidence" value="ECO:0007669"/>
    <property type="project" value="TreeGrafter"/>
</dbReference>
<dbReference type="Gene3D" id="3.30.1330.40">
    <property type="entry name" value="RutC-like"/>
    <property type="match status" value="1"/>
</dbReference>
<accession>A0A290XE36</accession>
<dbReference type="GO" id="GO:0005829">
    <property type="term" value="C:cytosol"/>
    <property type="evidence" value="ECO:0007669"/>
    <property type="project" value="TreeGrafter"/>
</dbReference>
<gene>
    <name evidence="2" type="ORF">CNR27_08230</name>
</gene>
<feature type="region of interest" description="Disordered" evidence="1">
    <location>
        <begin position="142"/>
        <end position="180"/>
    </location>
</feature>
<dbReference type="PANTHER" id="PTHR11803:SF48">
    <property type="entry name" value="2-AMINOMUCONATE DEAMINASE"/>
    <property type="match status" value="1"/>
</dbReference>
<name>A0A290XE36_9GAMM</name>
<reference evidence="3" key="1">
    <citation type="submission" date="2017-09" db="EMBL/GenBank/DDBJ databases">
        <title>Luteimonas liuhanmingii sp.nov., isolated from the intestinal contents of Tibetan Plateau Pika in Yushu, Qinghai Province, China.</title>
        <authorList>
            <person name="Gui Z."/>
        </authorList>
    </citation>
    <scope>NUCLEOTIDE SEQUENCE [LARGE SCALE GENOMIC DNA]</scope>
    <source>
        <strain evidence="3">100111</strain>
    </source>
</reference>
<dbReference type="AlphaFoldDB" id="A0A290XE36"/>
<dbReference type="KEGG" id="lum:CNR27_08230"/>
<evidence type="ECO:0000313" key="3">
    <source>
        <dbReference type="Proteomes" id="UP000218968"/>
    </source>
</evidence>
<dbReference type="InterPro" id="IPR035959">
    <property type="entry name" value="RutC-like_sf"/>
</dbReference>
<dbReference type="EMBL" id="CP023406">
    <property type="protein sequence ID" value="ATD67424.1"/>
    <property type="molecule type" value="Genomic_DNA"/>
</dbReference>
<protein>
    <submittedName>
        <fullName evidence="2">2-aminomuconate deaminase</fullName>
    </submittedName>
</protein>
<dbReference type="RefSeq" id="WP_096297838.1">
    <property type="nucleotide sequence ID" value="NZ_CP023406.1"/>
</dbReference>
<organism evidence="2 3">
    <name type="scientific">Luteimonas chenhongjianii</name>
    <dbReference type="NCBI Taxonomy" id="2006110"/>
    <lineage>
        <taxon>Bacteria</taxon>
        <taxon>Pseudomonadati</taxon>
        <taxon>Pseudomonadota</taxon>
        <taxon>Gammaproteobacteria</taxon>
        <taxon>Lysobacterales</taxon>
        <taxon>Lysobacteraceae</taxon>
        <taxon>Luteimonas</taxon>
    </lineage>
</organism>
<dbReference type="OrthoDB" id="9803101at2"/>
<dbReference type="InterPro" id="IPR006175">
    <property type="entry name" value="YjgF/YER057c/UK114"/>
</dbReference>
<evidence type="ECO:0000256" key="1">
    <source>
        <dbReference type="SAM" id="MobiDB-lite"/>
    </source>
</evidence>